<keyword evidence="5 8" id="KW-0324">Glycolysis</keyword>
<organism evidence="10 12">
    <name type="scientific">Aneurinibacillus migulanus</name>
    <name type="common">Bacillus migulanus</name>
    <dbReference type="NCBI Taxonomy" id="47500"/>
    <lineage>
        <taxon>Bacteria</taxon>
        <taxon>Bacillati</taxon>
        <taxon>Bacillota</taxon>
        <taxon>Bacilli</taxon>
        <taxon>Bacillales</taxon>
        <taxon>Paenibacillaceae</taxon>
        <taxon>Aneurinibacillus group</taxon>
        <taxon>Aneurinibacillus</taxon>
    </lineage>
</organism>
<dbReference type="HAMAP" id="MF_00473">
    <property type="entry name" value="G6P_isomerase"/>
    <property type="match status" value="1"/>
</dbReference>
<dbReference type="EMBL" id="LGUG01000004">
    <property type="protein sequence ID" value="KON98188.1"/>
    <property type="molecule type" value="Genomic_DNA"/>
</dbReference>
<evidence type="ECO:0000256" key="1">
    <source>
        <dbReference type="ARBA" id="ARBA00004926"/>
    </source>
</evidence>
<dbReference type="GO" id="GO:0006096">
    <property type="term" value="P:glycolytic process"/>
    <property type="evidence" value="ECO:0007669"/>
    <property type="project" value="UniProtKB-UniRule"/>
</dbReference>
<comment type="similarity">
    <text evidence="2 8 9">Belongs to the GPI family.</text>
</comment>
<reference evidence="11 13" key="2">
    <citation type="submission" date="2016-10" db="EMBL/GenBank/DDBJ databases">
        <authorList>
            <person name="de Groot N.N."/>
        </authorList>
    </citation>
    <scope>NUCLEOTIDE SEQUENCE [LARGE SCALE GENOMIC DNA]</scope>
    <source>
        <strain evidence="11 13">DSM 2895</strain>
    </source>
</reference>
<evidence type="ECO:0000256" key="7">
    <source>
        <dbReference type="ARBA" id="ARBA00029321"/>
    </source>
</evidence>
<dbReference type="PATRIC" id="fig|47500.8.peg.3541"/>
<accession>A0A0D1XCC2</accession>
<dbReference type="SUPFAM" id="SSF53697">
    <property type="entry name" value="SIS domain"/>
    <property type="match status" value="1"/>
</dbReference>
<dbReference type="PANTHER" id="PTHR11469:SF1">
    <property type="entry name" value="GLUCOSE-6-PHOSPHATE ISOMERASE"/>
    <property type="match status" value="1"/>
</dbReference>
<feature type="active site" evidence="8">
    <location>
        <position position="426"/>
    </location>
</feature>
<keyword evidence="4 8" id="KW-0963">Cytoplasm</keyword>
<dbReference type="InterPro" id="IPR035476">
    <property type="entry name" value="SIS_PGI_1"/>
</dbReference>
<evidence type="ECO:0000313" key="13">
    <source>
        <dbReference type="Proteomes" id="UP000182836"/>
    </source>
</evidence>
<evidence type="ECO:0000256" key="9">
    <source>
        <dbReference type="RuleBase" id="RU000612"/>
    </source>
</evidence>
<evidence type="ECO:0000256" key="5">
    <source>
        <dbReference type="ARBA" id="ARBA00023152"/>
    </source>
</evidence>
<dbReference type="Gene3D" id="3.40.50.10490">
    <property type="entry name" value="Glucose-6-phosphate isomerase like protein, domain 1"/>
    <property type="match status" value="2"/>
</dbReference>
<evidence type="ECO:0000313" key="12">
    <source>
        <dbReference type="Proteomes" id="UP000037269"/>
    </source>
</evidence>
<dbReference type="FunFam" id="3.40.50.10490:FF:000015">
    <property type="entry name" value="Glucose-6-phosphate isomerase"/>
    <property type="match status" value="1"/>
</dbReference>
<keyword evidence="6 8" id="KW-0413">Isomerase</keyword>
<dbReference type="RefSeq" id="WP_043068115.1">
    <property type="nucleotide sequence ID" value="NZ_BJOA01000004.1"/>
</dbReference>
<dbReference type="InterPro" id="IPR046348">
    <property type="entry name" value="SIS_dom_sf"/>
</dbReference>
<dbReference type="PRINTS" id="PR00662">
    <property type="entry name" value="G6PISOMERASE"/>
</dbReference>
<dbReference type="GO" id="GO:0004347">
    <property type="term" value="F:glucose-6-phosphate isomerase activity"/>
    <property type="evidence" value="ECO:0007669"/>
    <property type="project" value="UniProtKB-UniRule"/>
</dbReference>
<evidence type="ECO:0000256" key="6">
    <source>
        <dbReference type="ARBA" id="ARBA00023235"/>
    </source>
</evidence>
<comment type="pathway">
    <text evidence="8">Carbohydrate biosynthesis; gluconeogenesis.</text>
</comment>
<dbReference type="Proteomes" id="UP000182836">
    <property type="component" value="Unassembled WGS sequence"/>
</dbReference>
<dbReference type="InterPro" id="IPR001672">
    <property type="entry name" value="G6P_Isomerase"/>
</dbReference>
<dbReference type="NCBIfam" id="NF010697">
    <property type="entry name" value="PRK14097.1"/>
    <property type="match status" value="1"/>
</dbReference>
<evidence type="ECO:0000256" key="8">
    <source>
        <dbReference type="HAMAP-Rule" id="MF_00473"/>
    </source>
</evidence>
<comment type="caution">
    <text evidence="8">Lacks conserved residue(s) required for the propagation of feature annotation.</text>
</comment>
<dbReference type="PROSITE" id="PS00174">
    <property type="entry name" value="P_GLUCOSE_ISOMERASE_2"/>
    <property type="match status" value="1"/>
</dbReference>
<comment type="catalytic activity">
    <reaction evidence="7 8 9">
        <text>alpha-D-glucose 6-phosphate = beta-D-fructose 6-phosphate</text>
        <dbReference type="Rhea" id="RHEA:11816"/>
        <dbReference type="ChEBI" id="CHEBI:57634"/>
        <dbReference type="ChEBI" id="CHEBI:58225"/>
        <dbReference type="EC" id="5.3.1.9"/>
    </reaction>
</comment>
<evidence type="ECO:0000313" key="11">
    <source>
        <dbReference type="EMBL" id="SDI07603.1"/>
    </source>
</evidence>
<dbReference type="InterPro" id="IPR018189">
    <property type="entry name" value="Phosphoglucose_isomerase_CS"/>
</dbReference>
<dbReference type="UniPathway" id="UPA00138"/>
<dbReference type="GO" id="GO:0006094">
    <property type="term" value="P:gluconeogenesis"/>
    <property type="evidence" value="ECO:0007669"/>
    <property type="project" value="UniProtKB-UniRule"/>
</dbReference>
<dbReference type="UniPathway" id="UPA00109">
    <property type="reaction ID" value="UER00181"/>
</dbReference>
<dbReference type="GeneID" id="42308361"/>
<gene>
    <name evidence="8" type="primary">pgi</name>
    <name evidence="10" type="ORF">AF333_24890</name>
    <name evidence="11" type="ORF">SAMN04487909_101460</name>
</gene>
<dbReference type="CDD" id="cd05015">
    <property type="entry name" value="SIS_PGI_1"/>
    <property type="match status" value="1"/>
</dbReference>
<dbReference type="Pfam" id="PF00342">
    <property type="entry name" value="PGI"/>
    <property type="match status" value="2"/>
</dbReference>
<comment type="subcellular location">
    <subcellularLocation>
        <location evidence="8">Cytoplasm</location>
    </subcellularLocation>
</comment>
<keyword evidence="12" id="KW-1185">Reference proteome</keyword>
<keyword evidence="3 8" id="KW-0312">Gluconeogenesis</keyword>
<evidence type="ECO:0000256" key="3">
    <source>
        <dbReference type="ARBA" id="ARBA00022432"/>
    </source>
</evidence>
<protein>
    <recommendedName>
        <fullName evidence="8">Glucose-6-phosphate isomerase</fullName>
        <shortName evidence="8">GPI</shortName>
        <ecNumber evidence="8">5.3.1.9</ecNumber>
    </recommendedName>
    <alternativeName>
        <fullName evidence="8">Phosphoglucose isomerase</fullName>
        <shortName evidence="8">PGI</shortName>
    </alternativeName>
    <alternativeName>
        <fullName evidence="8">Phosphohexose isomerase</fullName>
        <shortName evidence="8">PHI</shortName>
    </alternativeName>
</protein>
<dbReference type="FunFam" id="3.40.50.10490:FF:000016">
    <property type="entry name" value="Glucose-6-phosphate isomerase"/>
    <property type="match status" value="1"/>
</dbReference>
<dbReference type="InterPro" id="IPR035482">
    <property type="entry name" value="SIS_PGI_2"/>
</dbReference>
<dbReference type="EMBL" id="FNED01000001">
    <property type="protein sequence ID" value="SDI07603.1"/>
    <property type="molecule type" value="Genomic_DNA"/>
</dbReference>
<comment type="function">
    <text evidence="8">Catalyzes the reversible isomerization of glucose-6-phosphate to fructose-6-phosphate.</text>
</comment>
<proteinExistence type="inferred from homology"/>
<comment type="pathway">
    <text evidence="1 8 9">Carbohydrate degradation; glycolysis; D-glyceraldehyde 3-phosphate and glycerone phosphate from D-glucose: step 2/4.</text>
</comment>
<feature type="active site" description="Proton donor" evidence="8">
    <location>
        <position position="291"/>
    </location>
</feature>
<dbReference type="GO" id="GO:0005829">
    <property type="term" value="C:cytosol"/>
    <property type="evidence" value="ECO:0007669"/>
    <property type="project" value="TreeGrafter"/>
</dbReference>
<evidence type="ECO:0000256" key="4">
    <source>
        <dbReference type="ARBA" id="ARBA00022490"/>
    </source>
</evidence>
<dbReference type="AlphaFoldDB" id="A0A0D1XCC2"/>
<dbReference type="PANTHER" id="PTHR11469">
    <property type="entry name" value="GLUCOSE-6-PHOSPHATE ISOMERASE"/>
    <property type="match status" value="1"/>
</dbReference>
<dbReference type="STRING" id="47500.AF333_24890"/>
<name>A0A0D1XCC2_ANEMI</name>
<evidence type="ECO:0000256" key="2">
    <source>
        <dbReference type="ARBA" id="ARBA00006604"/>
    </source>
</evidence>
<reference evidence="10 12" key="1">
    <citation type="submission" date="2015-07" db="EMBL/GenBank/DDBJ databases">
        <title>Fjat-14205 dsm 2895.</title>
        <authorList>
            <person name="Liu B."/>
            <person name="Wang J."/>
            <person name="Zhu Y."/>
            <person name="Liu G."/>
            <person name="Chen Q."/>
            <person name="Chen Z."/>
            <person name="Lan J."/>
            <person name="Che J."/>
            <person name="Ge C."/>
            <person name="Shi H."/>
            <person name="Pan Z."/>
            <person name="Liu X."/>
        </authorList>
    </citation>
    <scope>NUCLEOTIDE SEQUENCE [LARGE SCALE GENOMIC DNA]</scope>
    <source>
        <strain evidence="10 12">DSM 2895</strain>
    </source>
</reference>
<dbReference type="CDD" id="cd05016">
    <property type="entry name" value="SIS_PGI_2"/>
    <property type="match status" value="1"/>
</dbReference>
<sequence length="439" mass="49130">MKKQIAFDCALVTEYMMQHELEQMAPKVRQAHDMLSAGTGPGGKHTGWIRWPEVYNRAEYARIKRTGETIRNRAEAFIVIGIGGSYLGARAAIEMLCPAFYNQWSRACRKAPEVYFAGHQMSASYTANLLRLIEEKEVYINVISKSGTTLEPALAFRLFRELLEKRYGKEGARKRIIVTTDNTHSPLKKIAEREGYETFGIPDNIGGRYAVLTSVGLLPMAVAGIDVDTVLAGAADAVRLCGTPDVDGNPAYRYAALRRLFYDKGKTIELLASYEPGLRYVAEWWKQLFGESEGKDGKGIFPASLHFSTDFHSMGQYVQEGRRDLFMTTLWVEALREQITVPQMADDTDGLGYLSGVSLHEMNRKACEGAMLAHTQGGVPNLRIIVPEATPYYFGQLVYFFEKACGISGYLFGVNPFDQPGVEAYKRNMFRLLGKPKTM</sequence>
<dbReference type="OrthoDB" id="140919at2"/>
<dbReference type="Proteomes" id="UP000037269">
    <property type="component" value="Unassembled WGS sequence"/>
</dbReference>
<dbReference type="EC" id="5.3.1.9" evidence="8"/>
<dbReference type="PROSITE" id="PS51463">
    <property type="entry name" value="P_GLUCOSE_ISOMERASE_3"/>
    <property type="match status" value="1"/>
</dbReference>
<evidence type="ECO:0000313" key="10">
    <source>
        <dbReference type="EMBL" id="KON98188.1"/>
    </source>
</evidence>
<dbReference type="GO" id="GO:0097367">
    <property type="term" value="F:carbohydrate derivative binding"/>
    <property type="evidence" value="ECO:0007669"/>
    <property type="project" value="InterPro"/>
</dbReference>
<dbReference type="GO" id="GO:0048029">
    <property type="term" value="F:monosaccharide binding"/>
    <property type="evidence" value="ECO:0007669"/>
    <property type="project" value="TreeGrafter"/>
</dbReference>
<dbReference type="GO" id="GO:0051156">
    <property type="term" value="P:glucose 6-phosphate metabolic process"/>
    <property type="evidence" value="ECO:0007669"/>
    <property type="project" value="TreeGrafter"/>
</dbReference>